<dbReference type="PANTHER" id="PTHR43429">
    <property type="entry name" value="PYRIDINE NUCLEOTIDE-DISULFIDE OXIDOREDUCTASE DOMAIN-CONTAINING"/>
    <property type="match status" value="1"/>
</dbReference>
<reference evidence="14 15" key="1">
    <citation type="submission" date="2017-09" db="EMBL/GenBank/DDBJ databases">
        <title>Complete genome sequence of Oxytococcus suis strain ZY16052.</title>
        <authorList>
            <person name="Li F."/>
        </authorList>
    </citation>
    <scope>NUCLEOTIDE SEQUENCE [LARGE SCALE GENOMIC DNA]</scope>
    <source>
        <strain evidence="14 15">ZY16052</strain>
    </source>
</reference>
<dbReference type="Pfam" id="PF07992">
    <property type="entry name" value="Pyr_redox_2"/>
    <property type="match status" value="1"/>
</dbReference>
<feature type="domain" description="Pyridine nucleotide-disulphide oxidoreductase dimerisation" evidence="12">
    <location>
        <begin position="333"/>
        <end position="429"/>
    </location>
</feature>
<comment type="cofactor">
    <cofactor evidence="1">
        <name>FAD</name>
        <dbReference type="ChEBI" id="CHEBI:57692"/>
    </cofactor>
</comment>
<evidence type="ECO:0000256" key="5">
    <source>
        <dbReference type="ARBA" id="ARBA00023002"/>
    </source>
</evidence>
<dbReference type="InterPro" id="IPR058076">
    <property type="entry name" value="NOXase"/>
</dbReference>
<dbReference type="AlphaFoldDB" id="A0A347WKG6"/>
<evidence type="ECO:0000256" key="11">
    <source>
        <dbReference type="ARBA" id="ARBA00047360"/>
    </source>
</evidence>
<evidence type="ECO:0000256" key="6">
    <source>
        <dbReference type="ARBA" id="ARBA00023027"/>
    </source>
</evidence>
<keyword evidence="7" id="KW-0558">Oxidation</keyword>
<dbReference type="InterPro" id="IPR023753">
    <property type="entry name" value="FAD/NAD-binding_dom"/>
</dbReference>
<evidence type="ECO:0000313" key="14">
    <source>
        <dbReference type="EMBL" id="AXY25573.1"/>
    </source>
</evidence>
<comment type="similarity">
    <text evidence="2">Belongs to the class-III pyridine nucleotide-disulfide oxidoreductase family.</text>
</comment>
<sequence length="447" mass="48976">MKVVIVGTNHAGIAAANTLLDSGQDVEVVMIERNSNLSYLGCGTALWVGRQIDGYDGLFYTNKEDFEAKGAKIYIETEVKDIDFDAQSLVAETKDGEKIEESYDKLIIATGSQPIAPNLPGKDLEGIHFLKLFQEGQEVDKAFADENNQKVLIIGAGYIGVEIAEAAQRRGKDVTIFDAEATSLASYYDPEFAELMDENLREHGIDTHFGELAEEYLGEDGKVTGLKTNKGTYEADVIINCIGFRPYAVFGEGHLDRFGNGAYLVDRTFKTNDDNVYAIGDCATNYSNVTKEANYIALASNAVRSGVVAATNILGTELEGAGIQGSNGINIYDLKLVSTGFSLKACEKFGLDAKYVDYEDNQLPEFMPENDKVKLRIVYENGTNRILGAQIASTHDVSLLIHMFSLAIQEDITVDQLGLLDIFFLPHFNKPYNYITMAGLSADTSKD</sequence>
<dbReference type="KEGG" id="abae:CL176_05955"/>
<keyword evidence="6" id="KW-0520">NAD</keyword>
<keyword evidence="5" id="KW-0560">Oxidoreductase</keyword>
<dbReference type="Proteomes" id="UP000263232">
    <property type="component" value="Chromosome"/>
</dbReference>
<organism evidence="14 15">
    <name type="scientific">Suicoccus acidiformans</name>
    <dbReference type="NCBI Taxonomy" id="2036206"/>
    <lineage>
        <taxon>Bacteria</taxon>
        <taxon>Bacillati</taxon>
        <taxon>Bacillota</taxon>
        <taxon>Bacilli</taxon>
        <taxon>Lactobacillales</taxon>
        <taxon>Aerococcaceae</taxon>
        <taxon>Suicoccus</taxon>
    </lineage>
</organism>
<dbReference type="InterPro" id="IPR004099">
    <property type="entry name" value="Pyr_nucl-diS_OxRdtase_dimer"/>
</dbReference>
<evidence type="ECO:0000256" key="10">
    <source>
        <dbReference type="ARBA" id="ARBA00039201"/>
    </source>
</evidence>
<dbReference type="NCBIfam" id="NF046103">
    <property type="entry name" value="NOXase_Strep"/>
    <property type="match status" value="1"/>
</dbReference>
<dbReference type="Pfam" id="PF02852">
    <property type="entry name" value="Pyr_redox_dim"/>
    <property type="match status" value="1"/>
</dbReference>
<evidence type="ECO:0000259" key="12">
    <source>
        <dbReference type="Pfam" id="PF02852"/>
    </source>
</evidence>
<keyword evidence="4" id="KW-0274">FAD</keyword>
<dbReference type="OrthoDB" id="9802028at2"/>
<evidence type="ECO:0000256" key="2">
    <source>
        <dbReference type="ARBA" id="ARBA00009130"/>
    </source>
</evidence>
<comment type="catalytic activity">
    <reaction evidence="11">
        <text>2 NADH + O2 + 2 H(+) = 2 NAD(+) + 2 H2O</text>
        <dbReference type="Rhea" id="RHEA:37799"/>
        <dbReference type="ChEBI" id="CHEBI:15377"/>
        <dbReference type="ChEBI" id="CHEBI:15378"/>
        <dbReference type="ChEBI" id="CHEBI:15379"/>
        <dbReference type="ChEBI" id="CHEBI:57540"/>
        <dbReference type="ChEBI" id="CHEBI:57945"/>
        <dbReference type="EC" id="1.6.3.4"/>
    </reaction>
</comment>
<dbReference type="PANTHER" id="PTHR43429:SF1">
    <property type="entry name" value="NAD(P)H SULFUR OXIDOREDUCTASE (COA-DEPENDENT)"/>
    <property type="match status" value="1"/>
</dbReference>
<name>A0A347WKG6_9LACT</name>
<keyword evidence="8" id="KW-0676">Redox-active center</keyword>
<dbReference type="EMBL" id="CP023434">
    <property type="protein sequence ID" value="AXY25573.1"/>
    <property type="molecule type" value="Genomic_DNA"/>
</dbReference>
<dbReference type="InterPro" id="IPR036188">
    <property type="entry name" value="FAD/NAD-bd_sf"/>
</dbReference>
<dbReference type="PRINTS" id="PR00411">
    <property type="entry name" value="PNDRDTASEI"/>
</dbReference>
<dbReference type="EC" id="1.6.3.4" evidence="9"/>
<dbReference type="PRINTS" id="PR00368">
    <property type="entry name" value="FADPNR"/>
</dbReference>
<evidence type="ECO:0000256" key="3">
    <source>
        <dbReference type="ARBA" id="ARBA00022630"/>
    </source>
</evidence>
<proteinExistence type="inferred from homology"/>
<dbReference type="SUPFAM" id="SSF51905">
    <property type="entry name" value="FAD/NAD(P)-binding domain"/>
    <property type="match status" value="1"/>
</dbReference>
<evidence type="ECO:0000259" key="13">
    <source>
        <dbReference type="Pfam" id="PF07992"/>
    </source>
</evidence>
<feature type="domain" description="FAD/NAD(P)-binding" evidence="13">
    <location>
        <begin position="1"/>
        <end position="306"/>
    </location>
</feature>
<protein>
    <recommendedName>
        <fullName evidence="10">NADH oxidase</fullName>
        <ecNumber evidence="9">1.6.3.4</ecNumber>
    </recommendedName>
</protein>
<evidence type="ECO:0000256" key="8">
    <source>
        <dbReference type="ARBA" id="ARBA00023284"/>
    </source>
</evidence>
<dbReference type="GO" id="GO:0016491">
    <property type="term" value="F:oxidoreductase activity"/>
    <property type="evidence" value="ECO:0007669"/>
    <property type="project" value="UniProtKB-KW"/>
</dbReference>
<dbReference type="Gene3D" id="3.50.50.60">
    <property type="entry name" value="FAD/NAD(P)-binding domain"/>
    <property type="match status" value="2"/>
</dbReference>
<dbReference type="Gene3D" id="3.30.390.30">
    <property type="match status" value="1"/>
</dbReference>
<evidence type="ECO:0000313" key="15">
    <source>
        <dbReference type="Proteomes" id="UP000263232"/>
    </source>
</evidence>
<evidence type="ECO:0000256" key="4">
    <source>
        <dbReference type="ARBA" id="ARBA00022827"/>
    </source>
</evidence>
<dbReference type="RefSeq" id="WP_118990475.1">
    <property type="nucleotide sequence ID" value="NZ_CP023434.1"/>
</dbReference>
<dbReference type="SUPFAM" id="SSF55424">
    <property type="entry name" value="FAD/NAD-linked reductases, dimerisation (C-terminal) domain"/>
    <property type="match status" value="1"/>
</dbReference>
<accession>A0A347WKG6</accession>
<keyword evidence="15" id="KW-1185">Reference proteome</keyword>
<evidence type="ECO:0000256" key="7">
    <source>
        <dbReference type="ARBA" id="ARBA00023097"/>
    </source>
</evidence>
<dbReference type="InterPro" id="IPR050260">
    <property type="entry name" value="FAD-bd_OxRdtase"/>
</dbReference>
<evidence type="ECO:0000256" key="1">
    <source>
        <dbReference type="ARBA" id="ARBA00001974"/>
    </source>
</evidence>
<evidence type="ECO:0000256" key="9">
    <source>
        <dbReference type="ARBA" id="ARBA00039092"/>
    </source>
</evidence>
<keyword evidence="3" id="KW-0285">Flavoprotein</keyword>
<gene>
    <name evidence="14" type="ORF">CL176_05955</name>
</gene>
<dbReference type="InterPro" id="IPR016156">
    <property type="entry name" value="FAD/NAD-linked_Rdtase_dimer_sf"/>
</dbReference>